<sequence>MEVDHTAVRVSDLEATKAFYEDGLGLDFHQEFRTDDGIHNYYVTGDELETSIQFAHDPDSDEAIDPSGIVHLAILVDDLEATLERLTERTGCEVLRGPMTVDAVDARAAFVEDPDGYEVEIYAKLDE</sequence>
<evidence type="ECO:0000313" key="4">
    <source>
        <dbReference type="Proteomes" id="UP000283805"/>
    </source>
</evidence>
<accession>A0A419WIT4</accession>
<dbReference type="RefSeq" id="WP_120245251.1">
    <property type="nucleotide sequence ID" value="NZ_RAPO01000002.1"/>
</dbReference>
<dbReference type="PROSITE" id="PS00934">
    <property type="entry name" value="GLYOXALASE_I_1"/>
    <property type="match status" value="1"/>
</dbReference>
<dbReference type="SUPFAM" id="SSF54593">
    <property type="entry name" value="Glyoxalase/Bleomycin resistance protein/Dihydroxybiphenyl dioxygenase"/>
    <property type="match status" value="1"/>
</dbReference>
<keyword evidence="4" id="KW-1185">Reference proteome</keyword>
<evidence type="ECO:0000256" key="1">
    <source>
        <dbReference type="ARBA" id="ARBA00022723"/>
    </source>
</evidence>
<organism evidence="3 4">
    <name type="scientific">Halopiger aswanensis</name>
    <dbReference type="NCBI Taxonomy" id="148449"/>
    <lineage>
        <taxon>Archaea</taxon>
        <taxon>Methanobacteriati</taxon>
        <taxon>Methanobacteriota</taxon>
        <taxon>Stenosarchaea group</taxon>
        <taxon>Halobacteria</taxon>
        <taxon>Halobacteriales</taxon>
        <taxon>Natrialbaceae</taxon>
        <taxon>Halopiger</taxon>
    </lineage>
</organism>
<dbReference type="InterPro" id="IPR004360">
    <property type="entry name" value="Glyas_Fos-R_dOase_dom"/>
</dbReference>
<dbReference type="InterPro" id="IPR018146">
    <property type="entry name" value="Glyoxalase_1_CS"/>
</dbReference>
<comment type="caution">
    <text evidence="3">The sequence shown here is derived from an EMBL/GenBank/DDBJ whole genome shotgun (WGS) entry which is preliminary data.</text>
</comment>
<dbReference type="InterPro" id="IPR029068">
    <property type="entry name" value="Glyas_Bleomycin-R_OHBP_Dase"/>
</dbReference>
<proteinExistence type="predicted"/>
<dbReference type="Pfam" id="PF00903">
    <property type="entry name" value="Glyoxalase"/>
    <property type="match status" value="1"/>
</dbReference>
<feature type="domain" description="VOC" evidence="2">
    <location>
        <begin position="2"/>
        <end position="124"/>
    </location>
</feature>
<dbReference type="PROSITE" id="PS51819">
    <property type="entry name" value="VOC"/>
    <property type="match status" value="1"/>
</dbReference>
<dbReference type="AlphaFoldDB" id="A0A419WIT4"/>
<dbReference type="Proteomes" id="UP000283805">
    <property type="component" value="Unassembled WGS sequence"/>
</dbReference>
<gene>
    <name evidence="3" type="ORF">ATJ93_2242</name>
</gene>
<dbReference type="InterPro" id="IPR037523">
    <property type="entry name" value="VOC_core"/>
</dbReference>
<keyword evidence="1" id="KW-0479">Metal-binding</keyword>
<evidence type="ECO:0000313" key="3">
    <source>
        <dbReference type="EMBL" id="RKD95389.1"/>
    </source>
</evidence>
<protein>
    <submittedName>
        <fullName evidence="3">Lactoylglutathione lyase</fullName>
    </submittedName>
</protein>
<dbReference type="EMBL" id="RAPO01000002">
    <property type="protein sequence ID" value="RKD95389.1"/>
    <property type="molecule type" value="Genomic_DNA"/>
</dbReference>
<reference evidence="3 4" key="1">
    <citation type="submission" date="2018-09" db="EMBL/GenBank/DDBJ databases">
        <title>Genomic Encyclopedia of Archaeal and Bacterial Type Strains, Phase II (KMG-II): from individual species to whole genera.</title>
        <authorList>
            <person name="Goeker M."/>
        </authorList>
    </citation>
    <scope>NUCLEOTIDE SEQUENCE [LARGE SCALE GENOMIC DNA]</scope>
    <source>
        <strain evidence="3 4">DSM 13151</strain>
    </source>
</reference>
<dbReference type="GO" id="GO:0004462">
    <property type="term" value="F:lactoylglutathione lyase activity"/>
    <property type="evidence" value="ECO:0007669"/>
    <property type="project" value="InterPro"/>
</dbReference>
<dbReference type="Gene3D" id="3.10.180.10">
    <property type="entry name" value="2,3-Dihydroxybiphenyl 1,2-Dioxygenase, domain 1"/>
    <property type="match status" value="1"/>
</dbReference>
<keyword evidence="3" id="KW-0456">Lyase</keyword>
<dbReference type="CDD" id="cd06587">
    <property type="entry name" value="VOC"/>
    <property type="match status" value="1"/>
</dbReference>
<evidence type="ECO:0000259" key="2">
    <source>
        <dbReference type="PROSITE" id="PS51819"/>
    </source>
</evidence>
<dbReference type="PANTHER" id="PTHR36113">
    <property type="entry name" value="LYASE, PUTATIVE-RELATED-RELATED"/>
    <property type="match status" value="1"/>
</dbReference>
<dbReference type="PANTHER" id="PTHR36113:SF6">
    <property type="entry name" value="FOSFOMYCIN RESISTANCE PROTEIN FOSX"/>
    <property type="match status" value="1"/>
</dbReference>
<dbReference type="GO" id="GO:0046872">
    <property type="term" value="F:metal ion binding"/>
    <property type="evidence" value="ECO:0007669"/>
    <property type="project" value="UniProtKB-KW"/>
</dbReference>
<name>A0A419WIT4_9EURY</name>
<dbReference type="InterPro" id="IPR051332">
    <property type="entry name" value="Fosfomycin_Res_Enzymes"/>
</dbReference>
<dbReference type="OrthoDB" id="358887at2157"/>